<gene>
    <name evidence="1" type="ORF">L21TH_0112</name>
</gene>
<evidence type="ECO:0000313" key="2">
    <source>
        <dbReference type="Proteomes" id="UP000013378"/>
    </source>
</evidence>
<dbReference type="InterPro" id="IPR032466">
    <property type="entry name" value="Metal_Hydrolase"/>
</dbReference>
<name>R1CYY6_9FIRM</name>
<organism evidence="1 2">
    <name type="scientific">Caldisalinibacter kiritimatiensis</name>
    <dbReference type="NCBI Taxonomy" id="1304284"/>
    <lineage>
        <taxon>Bacteria</taxon>
        <taxon>Bacillati</taxon>
        <taxon>Bacillota</taxon>
        <taxon>Tissierellia</taxon>
        <taxon>Tissierellales</taxon>
        <taxon>Thermohalobacteraceae</taxon>
        <taxon>Caldisalinibacter</taxon>
    </lineage>
</organism>
<dbReference type="eggNOG" id="COG2355">
    <property type="taxonomic scope" value="Bacteria"/>
</dbReference>
<dbReference type="Gene3D" id="3.20.20.140">
    <property type="entry name" value="Metal-dependent hydrolases"/>
    <property type="match status" value="1"/>
</dbReference>
<keyword evidence="2" id="KW-1185">Reference proteome</keyword>
<dbReference type="EMBL" id="ARZA01000017">
    <property type="protein sequence ID" value="EOD01794.1"/>
    <property type="molecule type" value="Genomic_DNA"/>
</dbReference>
<dbReference type="STRING" id="1304284.L21TH_0112"/>
<dbReference type="AlphaFoldDB" id="R1CYY6"/>
<dbReference type="PATRIC" id="fig|1304284.3.peg.110"/>
<dbReference type="PANTHER" id="PTHR10443">
    <property type="entry name" value="MICROSOMAL DIPEPTIDASE"/>
    <property type="match status" value="1"/>
</dbReference>
<dbReference type="Proteomes" id="UP000013378">
    <property type="component" value="Unassembled WGS sequence"/>
</dbReference>
<dbReference type="OrthoDB" id="9804920at2"/>
<proteinExistence type="predicted"/>
<dbReference type="Pfam" id="PF01244">
    <property type="entry name" value="Peptidase_M19"/>
    <property type="match status" value="1"/>
</dbReference>
<reference evidence="1 2" key="1">
    <citation type="journal article" date="2015" name="Geomicrobiol. J.">
        <title>Caldisalinibacter kiritimatiensis gen. nov., sp. nov., a moderately thermohalophilic thiosulfate-reducing bacterium from a hypersaline microbial mat.</title>
        <authorList>
            <person name="Ben Hania W."/>
            <person name="Joseph M."/>
            <person name="Fiebig A."/>
            <person name="Bunk B."/>
            <person name="Klenk H.-P."/>
            <person name="Fardeau M.-L."/>
            <person name="Spring S."/>
        </authorList>
    </citation>
    <scope>NUCLEOTIDE SEQUENCE [LARGE SCALE GENOMIC DNA]</scope>
    <source>
        <strain evidence="1 2">L21-TH-D2</strain>
    </source>
</reference>
<dbReference type="InterPro" id="IPR008257">
    <property type="entry name" value="Pept_M19"/>
</dbReference>
<comment type="caution">
    <text evidence="1">The sequence shown here is derived from an EMBL/GenBank/DDBJ whole genome shotgun (WGS) entry which is preliminary data.</text>
</comment>
<dbReference type="PROSITE" id="PS51365">
    <property type="entry name" value="RENAL_DIPEPTIDASE_2"/>
    <property type="match status" value="1"/>
</dbReference>
<dbReference type="SUPFAM" id="SSF51556">
    <property type="entry name" value="Metallo-dependent hydrolases"/>
    <property type="match status" value="1"/>
</dbReference>
<dbReference type="GO" id="GO:0070573">
    <property type="term" value="F:metallodipeptidase activity"/>
    <property type="evidence" value="ECO:0007669"/>
    <property type="project" value="InterPro"/>
</dbReference>
<dbReference type="RefSeq" id="WP_006306005.1">
    <property type="nucleotide sequence ID" value="NZ_ARZA01000017.1"/>
</dbReference>
<dbReference type="GO" id="GO:0006508">
    <property type="term" value="P:proteolysis"/>
    <property type="evidence" value="ECO:0007669"/>
    <property type="project" value="InterPro"/>
</dbReference>
<sequence length="323" mass="36668">MIFDAHADIWTDVTNKRQKGFVDIIKNHHLDRFNKGDIGGGIFVIWIDPPYDKDPFNRTLEMLKESSVEILENKDIIKIIREKSDIEKAISEEKLAIIIGLEGLSAIGKDVNLLYPLYMYGVRHASLTWNEENELATGVKGSSDRGLTKYGKEAVKKMEKLGMIVDVSHLNERSFWDLYDVATKPFIASHSNCKALCDVPRNLTNEQLKAIAESGGVVGVNAFKDFVHKEDDKKDIEYLANHIDYMVDIIGINHVGFGFDFFEYLEEESVSTFASGGGFGPKGFEDASKAQNIIEILKSRGYKEEDIEKIKYKNFFRIIRDIL</sequence>
<evidence type="ECO:0000313" key="1">
    <source>
        <dbReference type="EMBL" id="EOD01794.1"/>
    </source>
</evidence>
<accession>R1CYY6</accession>
<protein>
    <submittedName>
        <fullName evidence="1">Putative dipeptidase</fullName>
    </submittedName>
</protein>
<dbReference type="CDD" id="cd01301">
    <property type="entry name" value="rDP_like"/>
    <property type="match status" value="1"/>
</dbReference>
<dbReference type="PANTHER" id="PTHR10443:SF12">
    <property type="entry name" value="DIPEPTIDASE"/>
    <property type="match status" value="1"/>
</dbReference>